<keyword evidence="2" id="KW-1185">Reference proteome</keyword>
<dbReference type="EMBL" id="JASBNA010000088">
    <property type="protein sequence ID" value="KAK7677461.1"/>
    <property type="molecule type" value="Genomic_DNA"/>
</dbReference>
<dbReference type="Proteomes" id="UP001385951">
    <property type="component" value="Unassembled WGS sequence"/>
</dbReference>
<evidence type="ECO:0000313" key="1">
    <source>
        <dbReference type="EMBL" id="KAK7677461.1"/>
    </source>
</evidence>
<protein>
    <recommendedName>
        <fullName evidence="3">Maturase K</fullName>
    </recommendedName>
</protein>
<accession>A0AAW0FJB9</accession>
<reference evidence="1 2" key="1">
    <citation type="submission" date="2022-09" db="EMBL/GenBank/DDBJ databases">
        <authorList>
            <person name="Palmer J.M."/>
        </authorList>
    </citation>
    <scope>NUCLEOTIDE SEQUENCE [LARGE SCALE GENOMIC DNA]</scope>
    <source>
        <strain evidence="1 2">DSM 7382</strain>
    </source>
</reference>
<evidence type="ECO:0008006" key="3">
    <source>
        <dbReference type="Google" id="ProtNLM"/>
    </source>
</evidence>
<dbReference type="AlphaFoldDB" id="A0AAW0FJB9"/>
<proteinExistence type="predicted"/>
<comment type="caution">
    <text evidence="1">The sequence shown here is derived from an EMBL/GenBank/DDBJ whole genome shotgun (WGS) entry which is preliminary data.</text>
</comment>
<organism evidence="1 2">
    <name type="scientific">Cerrena zonata</name>
    <dbReference type="NCBI Taxonomy" id="2478898"/>
    <lineage>
        <taxon>Eukaryota</taxon>
        <taxon>Fungi</taxon>
        <taxon>Dikarya</taxon>
        <taxon>Basidiomycota</taxon>
        <taxon>Agaricomycotina</taxon>
        <taxon>Agaricomycetes</taxon>
        <taxon>Polyporales</taxon>
        <taxon>Cerrenaceae</taxon>
        <taxon>Cerrena</taxon>
    </lineage>
</organism>
<gene>
    <name evidence="1" type="ORF">QCA50_019574</name>
</gene>
<evidence type="ECO:0000313" key="2">
    <source>
        <dbReference type="Proteomes" id="UP001385951"/>
    </source>
</evidence>
<sequence length="149" mass="17560">MFRVNFYRIYHTEGNKVFASYLSESLNLLSLNDNLNERQVLESYRWDSNSQWLLGILNYYFTRSWVSVSPSTNFSGLRRERCFHPESPLRQCCHDSPSMHVQVWSSLSIRGKGRTTTSHLIHPFQDLFVKYPFFVSTNDLPLTIIDLPF</sequence>
<name>A0AAW0FJB9_9APHY</name>